<feature type="transmembrane region" description="Helical" evidence="8">
    <location>
        <begin position="197"/>
        <end position="216"/>
    </location>
</feature>
<keyword evidence="5 8" id="KW-1133">Transmembrane helix</keyword>
<evidence type="ECO:0000256" key="3">
    <source>
        <dbReference type="ARBA" id="ARBA00022679"/>
    </source>
</evidence>
<feature type="transmembrane region" description="Helical" evidence="8">
    <location>
        <begin position="86"/>
        <end position="102"/>
    </location>
</feature>
<dbReference type="PANTHER" id="PTHR22926:SF3">
    <property type="entry name" value="UNDECAPRENYL-PHOSPHATE ALPHA-N-ACETYLGLUCOSAMINYL 1-PHOSPHATE TRANSFERASE"/>
    <property type="match status" value="1"/>
</dbReference>
<feature type="transmembrane region" description="Helical" evidence="8">
    <location>
        <begin position="47"/>
        <end position="66"/>
    </location>
</feature>
<keyword evidence="4 8" id="KW-0812">Transmembrane</keyword>
<dbReference type="Pfam" id="PF00953">
    <property type="entry name" value="Glycos_transf_4"/>
    <property type="match status" value="1"/>
</dbReference>
<feature type="transmembrane region" description="Helical" evidence="8">
    <location>
        <begin position="324"/>
        <end position="342"/>
    </location>
</feature>
<comment type="subcellular location">
    <subcellularLocation>
        <location evidence="1">Cell membrane</location>
        <topology evidence="1">Multi-pass membrane protein</topology>
    </subcellularLocation>
</comment>
<evidence type="ECO:0000313" key="10">
    <source>
        <dbReference type="Proteomes" id="UP000176451"/>
    </source>
</evidence>
<keyword evidence="3" id="KW-0808">Transferase</keyword>
<evidence type="ECO:0000256" key="5">
    <source>
        <dbReference type="ARBA" id="ARBA00022989"/>
    </source>
</evidence>
<dbReference type="InterPro" id="IPR000715">
    <property type="entry name" value="Glycosyl_transferase_4"/>
</dbReference>
<gene>
    <name evidence="9" type="ORF">A3F08_00930</name>
</gene>
<organism evidence="9 10">
    <name type="scientific">Candidatus Berkelbacteria bacterium RIFCSPHIGHO2_12_FULL_36_9</name>
    <dbReference type="NCBI Taxonomy" id="1797469"/>
    <lineage>
        <taxon>Bacteria</taxon>
        <taxon>Candidatus Berkelbacteria</taxon>
    </lineage>
</organism>
<dbReference type="CDD" id="cd06853">
    <property type="entry name" value="GT_WecA_like"/>
    <property type="match status" value="1"/>
</dbReference>
<name>A0A1F5EI58_9BACT</name>
<dbReference type="GO" id="GO:0071555">
    <property type="term" value="P:cell wall organization"/>
    <property type="evidence" value="ECO:0007669"/>
    <property type="project" value="TreeGrafter"/>
</dbReference>
<feature type="transmembrane region" description="Helical" evidence="8">
    <location>
        <begin position="249"/>
        <end position="267"/>
    </location>
</feature>
<sequence>MTYIFPFILSFIITLGLTPLVRFYVLKNKLALSELRDRDVHKKPTPRLGGIAIFISFWLIAIGYWLYAPEKLHFVDEKFLGIDKNLLGVFIGSLILLFTGIIDDIKGIKPWSKLFWQTIAAYMVVIFGIKIWWFANPLGGANIILDNWTYLFVPAWIVLIINVVNWLDGIDGLASGVSSITLIVLMFLSLTNYVNQPATALLCAILAGAVFGFLPYNFNPAKIFLGDSGAMFLGFMIAIFAIISGGKVATTALVLGLPILDALWVISRRIIIGKSPMKADKFHLHHRFLQAGFSQRQTVVILYLISAVFGIVALQTGTEGKMAASLWLLIIMGIIGIGLILLRRKSDI</sequence>
<keyword evidence="7" id="KW-0479">Metal-binding</keyword>
<proteinExistence type="predicted"/>
<dbReference type="EMBL" id="MEZV01000019">
    <property type="protein sequence ID" value="OGD67107.1"/>
    <property type="molecule type" value="Genomic_DNA"/>
</dbReference>
<evidence type="ECO:0000256" key="6">
    <source>
        <dbReference type="ARBA" id="ARBA00023136"/>
    </source>
</evidence>
<evidence type="ECO:0000256" key="1">
    <source>
        <dbReference type="ARBA" id="ARBA00004651"/>
    </source>
</evidence>
<dbReference type="AlphaFoldDB" id="A0A1F5EI58"/>
<feature type="transmembrane region" description="Helical" evidence="8">
    <location>
        <begin position="114"/>
        <end position="135"/>
    </location>
</feature>
<keyword evidence="2" id="KW-1003">Cell membrane</keyword>
<dbReference type="PANTHER" id="PTHR22926">
    <property type="entry name" value="PHOSPHO-N-ACETYLMURAMOYL-PENTAPEPTIDE-TRANSFERASE"/>
    <property type="match status" value="1"/>
</dbReference>
<accession>A0A1F5EI58</accession>
<evidence type="ECO:0000256" key="2">
    <source>
        <dbReference type="ARBA" id="ARBA00022475"/>
    </source>
</evidence>
<protein>
    <recommendedName>
        <fullName evidence="11">Undecaprenyl-phosphate alpha-N-acetylglucosaminyl 1-phosphate transferase</fullName>
    </recommendedName>
</protein>
<comment type="cofactor">
    <cofactor evidence="7">
        <name>Mg(2+)</name>
        <dbReference type="ChEBI" id="CHEBI:18420"/>
    </cofactor>
</comment>
<feature type="transmembrane region" description="Helical" evidence="8">
    <location>
        <begin position="173"/>
        <end position="191"/>
    </location>
</feature>
<dbReference type="GO" id="GO:0009103">
    <property type="term" value="P:lipopolysaccharide biosynthetic process"/>
    <property type="evidence" value="ECO:0007669"/>
    <property type="project" value="TreeGrafter"/>
</dbReference>
<keyword evidence="7" id="KW-0460">Magnesium</keyword>
<feature type="binding site" evidence="7">
    <location>
        <position position="165"/>
    </location>
    <ligand>
        <name>Mg(2+)</name>
        <dbReference type="ChEBI" id="CHEBI:18420"/>
    </ligand>
</feature>
<feature type="transmembrane region" description="Helical" evidence="8">
    <location>
        <begin position="299"/>
        <end position="318"/>
    </location>
</feature>
<evidence type="ECO:0000256" key="8">
    <source>
        <dbReference type="SAM" id="Phobius"/>
    </source>
</evidence>
<dbReference type="GO" id="GO:0016780">
    <property type="term" value="F:phosphotransferase activity, for other substituted phosphate groups"/>
    <property type="evidence" value="ECO:0007669"/>
    <property type="project" value="InterPro"/>
</dbReference>
<evidence type="ECO:0000313" key="9">
    <source>
        <dbReference type="EMBL" id="OGD67107.1"/>
    </source>
</evidence>
<feature type="transmembrane region" description="Helical" evidence="8">
    <location>
        <begin position="6"/>
        <end position="26"/>
    </location>
</feature>
<evidence type="ECO:0008006" key="11">
    <source>
        <dbReference type="Google" id="ProtNLM"/>
    </source>
</evidence>
<keyword evidence="6 8" id="KW-0472">Membrane</keyword>
<feature type="binding site" evidence="7">
    <location>
        <position position="227"/>
    </location>
    <ligand>
        <name>Mg(2+)</name>
        <dbReference type="ChEBI" id="CHEBI:18420"/>
    </ligand>
</feature>
<comment type="caution">
    <text evidence="9">The sequence shown here is derived from an EMBL/GenBank/DDBJ whole genome shotgun (WGS) entry which is preliminary data.</text>
</comment>
<dbReference type="STRING" id="1797469.A3F08_00930"/>
<dbReference type="GO" id="GO:0044038">
    <property type="term" value="P:cell wall macromolecule biosynthetic process"/>
    <property type="evidence" value="ECO:0007669"/>
    <property type="project" value="TreeGrafter"/>
</dbReference>
<feature type="transmembrane region" description="Helical" evidence="8">
    <location>
        <begin position="147"/>
        <end position="166"/>
    </location>
</feature>
<evidence type="ECO:0000256" key="4">
    <source>
        <dbReference type="ARBA" id="ARBA00022692"/>
    </source>
</evidence>
<dbReference type="GO" id="GO:0046872">
    <property type="term" value="F:metal ion binding"/>
    <property type="evidence" value="ECO:0007669"/>
    <property type="project" value="UniProtKB-KW"/>
</dbReference>
<dbReference type="Proteomes" id="UP000176451">
    <property type="component" value="Unassembled WGS sequence"/>
</dbReference>
<evidence type="ECO:0000256" key="7">
    <source>
        <dbReference type="PIRSR" id="PIRSR600715-1"/>
    </source>
</evidence>
<feature type="transmembrane region" description="Helical" evidence="8">
    <location>
        <begin position="223"/>
        <end position="243"/>
    </location>
</feature>
<dbReference type="GO" id="GO:0005886">
    <property type="term" value="C:plasma membrane"/>
    <property type="evidence" value="ECO:0007669"/>
    <property type="project" value="UniProtKB-SubCell"/>
</dbReference>
<reference evidence="9 10" key="1">
    <citation type="journal article" date="2016" name="Nat. Commun.">
        <title>Thousands of microbial genomes shed light on interconnected biogeochemical processes in an aquifer system.</title>
        <authorList>
            <person name="Anantharaman K."/>
            <person name="Brown C.T."/>
            <person name="Hug L.A."/>
            <person name="Sharon I."/>
            <person name="Castelle C.J."/>
            <person name="Probst A.J."/>
            <person name="Thomas B.C."/>
            <person name="Singh A."/>
            <person name="Wilkins M.J."/>
            <person name="Karaoz U."/>
            <person name="Brodie E.L."/>
            <person name="Williams K.H."/>
            <person name="Hubbard S.S."/>
            <person name="Banfield J.F."/>
        </authorList>
    </citation>
    <scope>NUCLEOTIDE SEQUENCE [LARGE SCALE GENOMIC DNA]</scope>
</reference>